<dbReference type="GO" id="GO:0016791">
    <property type="term" value="F:phosphatase activity"/>
    <property type="evidence" value="ECO:0007669"/>
    <property type="project" value="TreeGrafter"/>
</dbReference>
<dbReference type="OrthoDB" id="496981at2759"/>
<dbReference type="Proteomes" id="UP000700596">
    <property type="component" value="Unassembled WGS sequence"/>
</dbReference>
<dbReference type="SMART" id="SM00855">
    <property type="entry name" value="PGAM"/>
    <property type="match status" value="1"/>
</dbReference>
<dbReference type="InterPro" id="IPR050275">
    <property type="entry name" value="PGM_Phosphatase"/>
</dbReference>
<reference evidence="1" key="1">
    <citation type="journal article" date="2021" name="Nat. Commun.">
        <title>Genetic determinants of endophytism in the Arabidopsis root mycobiome.</title>
        <authorList>
            <person name="Mesny F."/>
            <person name="Miyauchi S."/>
            <person name="Thiergart T."/>
            <person name="Pickel B."/>
            <person name="Atanasova L."/>
            <person name="Karlsson M."/>
            <person name="Huettel B."/>
            <person name="Barry K.W."/>
            <person name="Haridas S."/>
            <person name="Chen C."/>
            <person name="Bauer D."/>
            <person name="Andreopoulos W."/>
            <person name="Pangilinan J."/>
            <person name="LaButti K."/>
            <person name="Riley R."/>
            <person name="Lipzen A."/>
            <person name="Clum A."/>
            <person name="Drula E."/>
            <person name="Henrissat B."/>
            <person name="Kohler A."/>
            <person name="Grigoriev I.V."/>
            <person name="Martin F.M."/>
            <person name="Hacquard S."/>
        </authorList>
    </citation>
    <scope>NUCLEOTIDE SEQUENCE</scope>
    <source>
        <strain evidence="1">MPI-CAGE-CH-0243</strain>
    </source>
</reference>
<keyword evidence="2" id="KW-1185">Reference proteome</keyword>
<dbReference type="Gene3D" id="3.40.50.1240">
    <property type="entry name" value="Phosphoglycerate mutase-like"/>
    <property type="match status" value="1"/>
</dbReference>
<dbReference type="SUPFAM" id="SSF53254">
    <property type="entry name" value="Phosphoglycerate mutase-like"/>
    <property type="match status" value="1"/>
</dbReference>
<protein>
    <submittedName>
        <fullName evidence="1">Phosphoglycerate mutase family protein</fullName>
    </submittedName>
</protein>
<dbReference type="InterPro" id="IPR029033">
    <property type="entry name" value="His_PPase_superfam"/>
</dbReference>
<dbReference type="GO" id="GO:0005737">
    <property type="term" value="C:cytoplasm"/>
    <property type="evidence" value="ECO:0007669"/>
    <property type="project" value="TreeGrafter"/>
</dbReference>
<organism evidence="1 2">
    <name type="scientific">Dendryphion nanum</name>
    <dbReference type="NCBI Taxonomy" id="256645"/>
    <lineage>
        <taxon>Eukaryota</taxon>
        <taxon>Fungi</taxon>
        <taxon>Dikarya</taxon>
        <taxon>Ascomycota</taxon>
        <taxon>Pezizomycotina</taxon>
        <taxon>Dothideomycetes</taxon>
        <taxon>Pleosporomycetidae</taxon>
        <taxon>Pleosporales</taxon>
        <taxon>Torulaceae</taxon>
        <taxon>Dendryphion</taxon>
    </lineage>
</organism>
<gene>
    <name evidence="1" type="ORF">B0J11DRAFT_466691</name>
</gene>
<name>A0A9P9DIM9_9PLEO</name>
<evidence type="ECO:0000313" key="1">
    <source>
        <dbReference type="EMBL" id="KAH7119886.1"/>
    </source>
</evidence>
<evidence type="ECO:0000313" key="2">
    <source>
        <dbReference type="Proteomes" id="UP000700596"/>
    </source>
</evidence>
<accession>A0A9P9DIM9</accession>
<dbReference type="AlphaFoldDB" id="A0A9P9DIM9"/>
<dbReference type="CDD" id="cd07067">
    <property type="entry name" value="HP_PGM_like"/>
    <property type="match status" value="1"/>
</dbReference>
<sequence>MPPTLFLVRHAQGHHNIPLPSSSSPYHAVHIRDALLTPYGKSQCGELSARFPYHQEIDLIVSSPLRRTIQTVAWSFGPVLRKEKVQWLLEPKAQEVSRLPCDVGHGVEELRGLVGEEGVLPVGVGVERMGWGEVAEGWNSKTGYWAAEPEAVRRRAADFRAWLFGREEQNIVVVTHGAFLHYLTEDWTGDDPSRGTAYLNCEVRQFKFTTGSSVKEAHLEETTESRLTRGARETEKDANVIEEIKLVEAA</sequence>
<dbReference type="EMBL" id="JAGMWT010000011">
    <property type="protein sequence ID" value="KAH7119886.1"/>
    <property type="molecule type" value="Genomic_DNA"/>
</dbReference>
<proteinExistence type="predicted"/>
<dbReference type="PANTHER" id="PTHR48100:SF54">
    <property type="entry name" value="PHOSPHATASE SPAC5H10.03-RELATED"/>
    <property type="match status" value="1"/>
</dbReference>
<dbReference type="Pfam" id="PF00300">
    <property type="entry name" value="His_Phos_1"/>
    <property type="match status" value="2"/>
</dbReference>
<dbReference type="PANTHER" id="PTHR48100">
    <property type="entry name" value="BROAD-SPECIFICITY PHOSPHATASE YOR283W-RELATED"/>
    <property type="match status" value="1"/>
</dbReference>
<dbReference type="InterPro" id="IPR013078">
    <property type="entry name" value="His_Pase_superF_clade-1"/>
</dbReference>
<comment type="caution">
    <text evidence="1">The sequence shown here is derived from an EMBL/GenBank/DDBJ whole genome shotgun (WGS) entry which is preliminary data.</text>
</comment>